<evidence type="ECO:0000313" key="3">
    <source>
        <dbReference type="EMBL" id="GFZ19679.1"/>
    </source>
</evidence>
<name>A0A7J0H9D2_9ERIC</name>
<evidence type="ECO:0000256" key="1">
    <source>
        <dbReference type="SAM" id="Phobius"/>
    </source>
</evidence>
<dbReference type="InterPro" id="IPR059083">
    <property type="entry name" value="At5g19230_dom"/>
</dbReference>
<dbReference type="Proteomes" id="UP000585474">
    <property type="component" value="Unassembled WGS sequence"/>
</dbReference>
<dbReference type="PANTHER" id="PTHR33976:SF8">
    <property type="entry name" value="OS07G0645000 PROTEIN"/>
    <property type="match status" value="1"/>
</dbReference>
<comment type="caution">
    <text evidence="3">The sequence shown here is derived from an EMBL/GenBank/DDBJ whole genome shotgun (WGS) entry which is preliminary data.</text>
</comment>
<keyword evidence="1" id="KW-1133">Transmembrane helix</keyword>
<dbReference type="AlphaFoldDB" id="A0A7J0H9D2"/>
<proteinExistence type="predicted"/>
<dbReference type="PANTHER" id="PTHR33976">
    <property type="entry name" value="OS07G0645000 PROTEIN"/>
    <property type="match status" value="1"/>
</dbReference>
<feature type="domain" description="Uncharacterized GPI-anchored protein At5g19230-like" evidence="2">
    <location>
        <begin position="8"/>
        <end position="133"/>
    </location>
</feature>
<accession>A0A7J0H9D2</accession>
<feature type="transmembrane region" description="Helical" evidence="1">
    <location>
        <begin position="150"/>
        <end position="173"/>
    </location>
</feature>
<keyword evidence="1" id="KW-0472">Membrane</keyword>
<keyword evidence="4" id="KW-1185">Reference proteome</keyword>
<organism evidence="3 4">
    <name type="scientific">Actinidia rufa</name>
    <dbReference type="NCBI Taxonomy" id="165716"/>
    <lineage>
        <taxon>Eukaryota</taxon>
        <taxon>Viridiplantae</taxon>
        <taxon>Streptophyta</taxon>
        <taxon>Embryophyta</taxon>
        <taxon>Tracheophyta</taxon>
        <taxon>Spermatophyta</taxon>
        <taxon>Magnoliopsida</taxon>
        <taxon>eudicotyledons</taxon>
        <taxon>Gunneridae</taxon>
        <taxon>Pentapetalae</taxon>
        <taxon>asterids</taxon>
        <taxon>Ericales</taxon>
        <taxon>Actinidiaceae</taxon>
        <taxon>Actinidia</taxon>
    </lineage>
</organism>
<dbReference type="OrthoDB" id="753138at2759"/>
<dbReference type="EMBL" id="BJWL01000028">
    <property type="protein sequence ID" value="GFZ19679.1"/>
    <property type="molecule type" value="Genomic_DNA"/>
</dbReference>
<dbReference type="Pfam" id="PF25884">
    <property type="entry name" value="At5g19230"/>
    <property type="match status" value="1"/>
</dbReference>
<gene>
    <name evidence="3" type="ORF">Acr_28g0003840</name>
</gene>
<sequence>MNAADEKESLLQGLNTYRTSLNLTALTKNSNGDCFAEELANQFKKQPCSNTTGADTVLGTEPQLSTYPDLLAKCHLNITDTRDGQIMPVCVPNLVPNLVLANFTETQYTQYLNDSSFTGAGIGSEGDWMVVVLSTNTVGGSFTPTQNTAYLFPSLGLAQILVPVLLGFILVLLR</sequence>
<reference evidence="3 4" key="1">
    <citation type="submission" date="2019-07" db="EMBL/GenBank/DDBJ databases">
        <title>De Novo Assembly of kiwifruit Actinidia rufa.</title>
        <authorList>
            <person name="Sugita-Konishi S."/>
            <person name="Sato K."/>
            <person name="Mori E."/>
            <person name="Abe Y."/>
            <person name="Kisaki G."/>
            <person name="Hamano K."/>
            <person name="Suezawa K."/>
            <person name="Otani M."/>
            <person name="Fukuda T."/>
            <person name="Manabe T."/>
            <person name="Gomi K."/>
            <person name="Tabuchi M."/>
            <person name="Akimitsu K."/>
            <person name="Kataoka I."/>
        </authorList>
    </citation>
    <scope>NUCLEOTIDE SEQUENCE [LARGE SCALE GENOMIC DNA]</scope>
    <source>
        <strain evidence="4">cv. Fuchu</strain>
    </source>
</reference>
<dbReference type="InterPro" id="IPR045285">
    <property type="entry name" value="At5g19230-like"/>
</dbReference>
<protein>
    <submittedName>
        <fullName evidence="3">Glycoprotein membrane GPI-anchored</fullName>
    </submittedName>
</protein>
<evidence type="ECO:0000313" key="4">
    <source>
        <dbReference type="Proteomes" id="UP000585474"/>
    </source>
</evidence>
<keyword evidence="1" id="KW-0812">Transmembrane</keyword>
<evidence type="ECO:0000259" key="2">
    <source>
        <dbReference type="Pfam" id="PF25884"/>
    </source>
</evidence>